<dbReference type="InterPro" id="IPR022383">
    <property type="entry name" value="Lactate/malate_DH_C"/>
</dbReference>
<dbReference type="InterPro" id="IPR001557">
    <property type="entry name" value="L-lactate/malate_DH"/>
</dbReference>
<reference evidence="6" key="1">
    <citation type="journal article" date="2024" name="Syst. Appl. Microbiol.">
        <title>First single-strain enrichments of Electrothrix cable bacteria, description of E. aestuarii sp. nov. and E. rattekaaiensis sp. nov., and proposal of a cable bacteria taxonomy following the rules of the SeqCode.</title>
        <authorList>
            <person name="Plum-Jensen L.E."/>
            <person name="Schramm A."/>
            <person name="Marshall I.P.G."/>
        </authorList>
    </citation>
    <scope>NUCLEOTIDE SEQUENCE</scope>
    <source>
        <strain evidence="6">Rat1</strain>
    </source>
</reference>
<dbReference type="AlphaFoldDB" id="A0AAU8LRB7"/>
<dbReference type="Pfam" id="PF02866">
    <property type="entry name" value="Ldh_1_C"/>
    <property type="match status" value="1"/>
</dbReference>
<keyword evidence="1 3" id="KW-0560">Oxidoreductase</keyword>
<sequence length="298" mass="32948">MDITVIGAGGSVGRVLTQLIISERLLDREKHLMLLGNPTGSSRRHLPGFSVDLLDAYAGLCPHIDVEFDSTAIQGDLIVMAAGKTFPVDISHAGSNRDMLAQENAPIFEHYASNLARYGHGHEIVICVSNPNELAVSIFAKHLGPKRVIGMGAFLDSQRFKKEIAISLGISRQRVHAFMLGEHGQNMVPLWSGVHIYGFSDEQLSEVFLKIRKECPLNQLFAKVARVRKEITAMMSEGKISECYEMVSQYPPDIRAIVKPFITHFSGMLHIPRKVVDTFRKNCAKLSGQDKPNSIATV</sequence>
<feature type="domain" description="Lactate/malate dehydrogenase N-terminal" evidence="4">
    <location>
        <begin position="2"/>
        <end position="150"/>
    </location>
</feature>
<dbReference type="PANTHER" id="PTHR43128:SF16">
    <property type="entry name" value="L-LACTATE DEHYDROGENASE"/>
    <property type="match status" value="1"/>
</dbReference>
<feature type="domain" description="Lactate/malate dehydrogenase C-terminal" evidence="5">
    <location>
        <begin position="155"/>
        <end position="226"/>
    </location>
</feature>
<proteinExistence type="inferred from homology"/>
<dbReference type="KEGG" id="eaj:Q3M24_15955"/>
<dbReference type="EMBL" id="CP159373">
    <property type="protein sequence ID" value="XCN71793.1"/>
    <property type="molecule type" value="Genomic_DNA"/>
</dbReference>
<dbReference type="InterPro" id="IPR001236">
    <property type="entry name" value="Lactate/malate_DH_N"/>
</dbReference>
<evidence type="ECO:0000259" key="5">
    <source>
        <dbReference type="Pfam" id="PF02866"/>
    </source>
</evidence>
<accession>A0AAU8LRB7</accession>
<dbReference type="GO" id="GO:0004459">
    <property type="term" value="F:L-lactate dehydrogenase (NAD+) activity"/>
    <property type="evidence" value="ECO:0007669"/>
    <property type="project" value="TreeGrafter"/>
</dbReference>
<dbReference type="PANTHER" id="PTHR43128">
    <property type="entry name" value="L-2-HYDROXYCARBOXYLATE DEHYDROGENASE (NAD(P)(+))"/>
    <property type="match status" value="1"/>
</dbReference>
<protein>
    <submittedName>
        <fullName evidence="6">Malate dehydrogenase</fullName>
    </submittedName>
</protein>
<dbReference type="Gene3D" id="3.40.50.720">
    <property type="entry name" value="NAD(P)-binding Rossmann-like Domain"/>
    <property type="match status" value="1"/>
</dbReference>
<dbReference type="Gene3D" id="3.90.110.10">
    <property type="entry name" value="Lactate dehydrogenase/glycoside hydrolase, family 4, C-terminal"/>
    <property type="match status" value="1"/>
</dbReference>
<dbReference type="SUPFAM" id="SSF56327">
    <property type="entry name" value="LDH C-terminal domain-like"/>
    <property type="match status" value="1"/>
</dbReference>
<keyword evidence="2" id="KW-0520">NAD</keyword>
<dbReference type="Pfam" id="PF00056">
    <property type="entry name" value="Ldh_1_N"/>
    <property type="match status" value="1"/>
</dbReference>
<evidence type="ECO:0000256" key="1">
    <source>
        <dbReference type="ARBA" id="ARBA00023002"/>
    </source>
</evidence>
<reference evidence="6" key="2">
    <citation type="submission" date="2024-06" db="EMBL/GenBank/DDBJ databases">
        <authorList>
            <person name="Plum-Jensen L.E."/>
            <person name="Schramm A."/>
            <person name="Marshall I.P.G."/>
        </authorList>
    </citation>
    <scope>NUCLEOTIDE SEQUENCE</scope>
    <source>
        <strain evidence="6">Rat1</strain>
    </source>
</reference>
<evidence type="ECO:0000256" key="2">
    <source>
        <dbReference type="ARBA" id="ARBA00023027"/>
    </source>
</evidence>
<gene>
    <name evidence="6" type="ORF">Q3M24_15955</name>
</gene>
<dbReference type="InterPro" id="IPR036291">
    <property type="entry name" value="NAD(P)-bd_dom_sf"/>
</dbReference>
<dbReference type="GO" id="GO:0006089">
    <property type="term" value="P:lactate metabolic process"/>
    <property type="evidence" value="ECO:0007669"/>
    <property type="project" value="TreeGrafter"/>
</dbReference>
<dbReference type="InterPro" id="IPR015955">
    <property type="entry name" value="Lactate_DH/Glyco_Ohase_4_C"/>
</dbReference>
<comment type="similarity">
    <text evidence="3">Belongs to the LDH/MDH superfamily.</text>
</comment>
<dbReference type="PRINTS" id="PR00086">
    <property type="entry name" value="LLDHDRGNASE"/>
</dbReference>
<evidence type="ECO:0000259" key="4">
    <source>
        <dbReference type="Pfam" id="PF00056"/>
    </source>
</evidence>
<evidence type="ECO:0000313" key="6">
    <source>
        <dbReference type="EMBL" id="XCN71793.1"/>
    </source>
</evidence>
<name>A0AAU8LRB7_9BACT</name>
<organism evidence="6">
    <name type="scientific">Candidatus Electrothrix aestuarii</name>
    <dbReference type="NCBI Taxonomy" id="3062594"/>
    <lineage>
        <taxon>Bacteria</taxon>
        <taxon>Pseudomonadati</taxon>
        <taxon>Thermodesulfobacteriota</taxon>
        <taxon>Desulfobulbia</taxon>
        <taxon>Desulfobulbales</taxon>
        <taxon>Desulfobulbaceae</taxon>
        <taxon>Candidatus Electrothrix</taxon>
    </lineage>
</organism>
<dbReference type="SUPFAM" id="SSF51735">
    <property type="entry name" value="NAD(P)-binding Rossmann-fold domains"/>
    <property type="match status" value="1"/>
</dbReference>
<evidence type="ECO:0000256" key="3">
    <source>
        <dbReference type="RuleBase" id="RU003369"/>
    </source>
</evidence>